<organism evidence="1 2">
    <name type="scientific">Rhodotorula toruloides</name>
    <name type="common">Yeast</name>
    <name type="synonym">Rhodosporidium toruloides</name>
    <dbReference type="NCBI Taxonomy" id="5286"/>
    <lineage>
        <taxon>Eukaryota</taxon>
        <taxon>Fungi</taxon>
        <taxon>Dikarya</taxon>
        <taxon>Basidiomycota</taxon>
        <taxon>Pucciniomycotina</taxon>
        <taxon>Microbotryomycetes</taxon>
        <taxon>Sporidiobolales</taxon>
        <taxon>Sporidiobolaceae</taxon>
        <taxon>Rhodotorula</taxon>
    </lineage>
</organism>
<dbReference type="Proteomes" id="UP000321518">
    <property type="component" value="Unassembled WGS sequence"/>
</dbReference>
<accession>A0A511KKQ2</accession>
<protein>
    <recommendedName>
        <fullName evidence="3">Proteophosphoglycan ppg4</fullName>
    </recommendedName>
</protein>
<dbReference type="AlphaFoldDB" id="A0A511KKQ2"/>
<proteinExistence type="predicted"/>
<evidence type="ECO:0000313" key="2">
    <source>
        <dbReference type="Proteomes" id="UP000321518"/>
    </source>
</evidence>
<dbReference type="InterPro" id="IPR032675">
    <property type="entry name" value="LRR_dom_sf"/>
</dbReference>
<comment type="caution">
    <text evidence="1">The sequence shown here is derived from an EMBL/GenBank/DDBJ whole genome shotgun (WGS) entry which is preliminary data.</text>
</comment>
<evidence type="ECO:0000313" key="1">
    <source>
        <dbReference type="EMBL" id="GEM10962.1"/>
    </source>
</evidence>
<gene>
    <name evidence="1" type="ORF">Rt10032_c13g4979</name>
</gene>
<dbReference type="SUPFAM" id="SSF52047">
    <property type="entry name" value="RNI-like"/>
    <property type="match status" value="1"/>
</dbReference>
<dbReference type="OrthoDB" id="2520266at2759"/>
<name>A0A511KKQ2_RHOTO</name>
<dbReference type="EMBL" id="BJWK01000013">
    <property type="protein sequence ID" value="GEM10962.1"/>
    <property type="molecule type" value="Genomic_DNA"/>
</dbReference>
<evidence type="ECO:0008006" key="3">
    <source>
        <dbReference type="Google" id="ProtNLM"/>
    </source>
</evidence>
<sequence length="267" mass="29505">MVSRSLDIGAKYPARLREEILAARDAARAAGDVVDSLLIHTSYRRASEAQITQKDYGEALKVVRTLLPDVSHMEIPLRNGTRLFPSSFRNLHKLVLSRSGTGLTRPPTIIPPLPPSLEYLHLRHLETDGFSSMCPNLKTLLLTAVTFPEPDYLIRCLRDTPALEILGLSCVRDSLTPTTSAKIPATVKHVYSSDSTSRGALAALPDTVSSLTYVEPAHLLTRHSQLSGLSYSCHKKKISFTRKEEACRRGPHYPVEAWAEEKLKGIA</sequence>
<reference evidence="1 2" key="1">
    <citation type="submission" date="2019-07" db="EMBL/GenBank/DDBJ databases">
        <title>Rhodotorula toruloides NBRC10032 genome sequencing.</title>
        <authorList>
            <person name="Shida Y."/>
            <person name="Takaku H."/>
            <person name="Ogasawara W."/>
            <person name="Mori K."/>
        </authorList>
    </citation>
    <scope>NUCLEOTIDE SEQUENCE [LARGE SCALE GENOMIC DNA]</scope>
    <source>
        <strain evidence="1 2">NBRC10032</strain>
    </source>
</reference>
<dbReference type="Gene3D" id="3.80.10.10">
    <property type="entry name" value="Ribonuclease Inhibitor"/>
    <property type="match status" value="1"/>
</dbReference>